<protein>
    <submittedName>
        <fullName evidence="2">Uncharacterized protein</fullName>
    </submittedName>
</protein>
<feature type="compositionally biased region" description="Gly residues" evidence="1">
    <location>
        <begin position="28"/>
        <end position="38"/>
    </location>
</feature>
<dbReference type="EnsemblPlants" id="ORGLA07G0068700.1">
    <property type="protein sequence ID" value="ORGLA07G0068700.1"/>
    <property type="gene ID" value="ORGLA07G0068700"/>
</dbReference>
<dbReference type="OMA" id="YIRAFAM"/>
<proteinExistence type="predicted"/>
<name>I1Q995_ORYGL</name>
<sequence length="153" mass="16293">MKRMDLAVAVLKTTGFASTAAKERDGGGEGGGSGSGGVRGRRVAGGNTGCQRKPILAFSKILLLAVYLNTDSIVFLILLQKHSSGGDEFVTNAIAGRWNYDLHYIRAFAMKLSVLTGKQDAKANGPSPADGKASIRLANRQMDHQYFPQYTAS</sequence>
<dbReference type="Gramene" id="ORGLA07G0068700.1">
    <property type="protein sequence ID" value="ORGLA07G0068700.1"/>
    <property type="gene ID" value="ORGLA07G0068700"/>
</dbReference>
<evidence type="ECO:0000313" key="3">
    <source>
        <dbReference type="Proteomes" id="UP000007306"/>
    </source>
</evidence>
<keyword evidence="3" id="KW-1185">Reference proteome</keyword>
<evidence type="ECO:0000256" key="1">
    <source>
        <dbReference type="SAM" id="MobiDB-lite"/>
    </source>
</evidence>
<organism evidence="2 3">
    <name type="scientific">Oryza glaberrima</name>
    <name type="common">African rice</name>
    <dbReference type="NCBI Taxonomy" id="4538"/>
    <lineage>
        <taxon>Eukaryota</taxon>
        <taxon>Viridiplantae</taxon>
        <taxon>Streptophyta</taxon>
        <taxon>Embryophyta</taxon>
        <taxon>Tracheophyta</taxon>
        <taxon>Spermatophyta</taxon>
        <taxon>Magnoliopsida</taxon>
        <taxon>Liliopsida</taxon>
        <taxon>Poales</taxon>
        <taxon>Poaceae</taxon>
        <taxon>BOP clade</taxon>
        <taxon>Oryzoideae</taxon>
        <taxon>Oryzeae</taxon>
        <taxon>Oryzinae</taxon>
        <taxon>Oryza</taxon>
    </lineage>
</organism>
<feature type="region of interest" description="Disordered" evidence="1">
    <location>
        <begin position="21"/>
        <end position="45"/>
    </location>
</feature>
<reference evidence="2" key="1">
    <citation type="submission" date="2015-06" db="UniProtKB">
        <authorList>
            <consortium name="EnsemblPlants"/>
        </authorList>
    </citation>
    <scope>IDENTIFICATION</scope>
</reference>
<accession>I1Q995</accession>
<evidence type="ECO:0000313" key="2">
    <source>
        <dbReference type="EnsemblPlants" id="ORGLA07G0068700.1"/>
    </source>
</evidence>
<dbReference type="HOGENOM" id="CLU_1743468_0_0_1"/>
<reference evidence="2 3" key="2">
    <citation type="submission" date="2018-04" db="EMBL/GenBank/DDBJ databases">
        <title>OglaRS2 (Oryza glaberrima Reference Sequence Version 2).</title>
        <authorList>
            <person name="Zhang J."/>
            <person name="Kudrna D."/>
            <person name="Lee S."/>
            <person name="Talag J."/>
            <person name="Rajasekar S."/>
            <person name="Wing R.A."/>
        </authorList>
    </citation>
    <scope>NUCLEOTIDE SEQUENCE [LARGE SCALE GENOMIC DNA]</scope>
    <source>
        <strain evidence="2 3">cv. IRGC 96717</strain>
    </source>
</reference>
<dbReference type="Proteomes" id="UP000007306">
    <property type="component" value="Chromosome 7"/>
</dbReference>
<dbReference type="AlphaFoldDB" id="I1Q995"/>